<dbReference type="EnsemblBacteria" id="CAD71959">
    <property type="protein sequence ID" value="CAD71959"/>
    <property type="gene ID" value="RB1200"/>
</dbReference>
<reference evidence="2 3" key="1">
    <citation type="journal article" date="2003" name="Proc. Natl. Acad. Sci. U.S.A.">
        <title>Complete genome sequence of the marine planctomycete Pirellula sp. strain 1.</title>
        <authorList>
            <person name="Gloeckner F.O."/>
            <person name="Kube M."/>
            <person name="Bauer M."/>
            <person name="Teeling H."/>
            <person name="Lombardot T."/>
            <person name="Ludwig W."/>
            <person name="Gade D."/>
            <person name="Beck A."/>
            <person name="Borzym K."/>
            <person name="Heitmann K."/>
            <person name="Rabus R."/>
            <person name="Schlesner H."/>
            <person name="Amann R."/>
            <person name="Reinhardt R."/>
        </authorList>
    </citation>
    <scope>NUCLEOTIDE SEQUENCE [LARGE SCALE GENOMIC DNA]</scope>
    <source>
        <strain evidence="3">DSM 10527 / NCIMB 13988 / SH1</strain>
    </source>
</reference>
<dbReference type="RefSeq" id="WP_011118258.1">
    <property type="nucleotide sequence ID" value="NC_005027.1"/>
</dbReference>
<dbReference type="AlphaFoldDB" id="Q7UXP7"/>
<evidence type="ECO:0000313" key="2">
    <source>
        <dbReference type="EMBL" id="CAD71959.1"/>
    </source>
</evidence>
<dbReference type="OrthoDB" id="9982542at2"/>
<gene>
    <name evidence="2" type="ordered locus">RB1200</name>
</gene>
<evidence type="ECO:0000256" key="1">
    <source>
        <dbReference type="SAM" id="Phobius"/>
    </source>
</evidence>
<accession>Q7UXP7</accession>
<dbReference type="InParanoid" id="Q7UXP7"/>
<proteinExistence type="predicted"/>
<dbReference type="HOGENOM" id="CLU_1625757_0_0_0"/>
<evidence type="ECO:0000313" key="3">
    <source>
        <dbReference type="Proteomes" id="UP000001025"/>
    </source>
</evidence>
<feature type="transmembrane region" description="Helical" evidence="1">
    <location>
        <begin position="12"/>
        <end position="30"/>
    </location>
</feature>
<feature type="transmembrane region" description="Helical" evidence="1">
    <location>
        <begin position="36"/>
        <end position="55"/>
    </location>
</feature>
<dbReference type="KEGG" id="rba:RB1200"/>
<feature type="transmembrane region" description="Helical" evidence="1">
    <location>
        <begin position="67"/>
        <end position="90"/>
    </location>
</feature>
<dbReference type="Proteomes" id="UP000001025">
    <property type="component" value="Chromosome"/>
</dbReference>
<keyword evidence="1" id="KW-1133">Transmembrane helix</keyword>
<keyword evidence="1" id="KW-0812">Transmembrane</keyword>
<sequence>MMPQRIRFSLRALLLLTGGVALAISLFFAWPSSGALIGPSLFLLFFLCSTALLFARKNAGCKRMLRLSVASLAFIVLLYASFGPASWAMARFNTPGSKIPWAYEAYSYVYRPIATNLIFSPAPIRSASIRYTAWWMPDGAEFHDWGIGLGWSVPGWTYTVIHY</sequence>
<keyword evidence="1" id="KW-0472">Membrane</keyword>
<protein>
    <submittedName>
        <fullName evidence="2">Uncharacterized protein</fullName>
    </submittedName>
</protein>
<dbReference type="EMBL" id="BX294134">
    <property type="protein sequence ID" value="CAD71959.1"/>
    <property type="molecule type" value="Genomic_DNA"/>
</dbReference>
<name>Q7UXP7_RHOBA</name>
<keyword evidence="3" id="KW-1185">Reference proteome</keyword>
<organism evidence="2 3">
    <name type="scientific">Rhodopirellula baltica (strain DSM 10527 / NCIMB 13988 / SH1)</name>
    <dbReference type="NCBI Taxonomy" id="243090"/>
    <lineage>
        <taxon>Bacteria</taxon>
        <taxon>Pseudomonadati</taxon>
        <taxon>Planctomycetota</taxon>
        <taxon>Planctomycetia</taxon>
        <taxon>Pirellulales</taxon>
        <taxon>Pirellulaceae</taxon>
        <taxon>Rhodopirellula</taxon>
    </lineage>
</organism>